<evidence type="ECO:0000256" key="4">
    <source>
        <dbReference type="ARBA" id="ARBA00008802"/>
    </source>
</evidence>
<comment type="cofactor">
    <cofactor evidence="1 13">
        <name>FAD</name>
        <dbReference type="ChEBI" id="CHEBI:57692"/>
    </cofactor>
</comment>
<keyword evidence="10" id="KW-1133">Transmembrane helix</keyword>
<reference evidence="15" key="1">
    <citation type="journal article" date="2020" name="Fungal Divers.">
        <title>Resolving the Mortierellaceae phylogeny through synthesis of multi-gene phylogenetics and phylogenomics.</title>
        <authorList>
            <person name="Vandepol N."/>
            <person name="Liber J."/>
            <person name="Desiro A."/>
            <person name="Na H."/>
            <person name="Kennedy M."/>
            <person name="Barry K."/>
            <person name="Grigoriev I.V."/>
            <person name="Miller A.N."/>
            <person name="O'Donnell K."/>
            <person name="Stajich J.E."/>
            <person name="Bonito G."/>
        </authorList>
    </citation>
    <scope>NUCLEOTIDE SEQUENCE</scope>
    <source>
        <strain evidence="15">KOD948</strain>
    </source>
</reference>
<keyword evidence="11 13" id="KW-0560">Oxidoreductase</keyword>
<keyword evidence="8 13" id="KW-0274">FAD</keyword>
<keyword evidence="9" id="KW-0492">Microsome</keyword>
<keyword evidence="12" id="KW-0472">Membrane</keyword>
<comment type="caution">
    <text evidence="15">The sequence shown here is derived from an EMBL/GenBank/DDBJ whole genome shotgun (WGS) entry which is preliminary data.</text>
</comment>
<evidence type="ECO:0000256" key="1">
    <source>
        <dbReference type="ARBA" id="ARBA00001974"/>
    </source>
</evidence>
<keyword evidence="6" id="KW-0812">Transmembrane</keyword>
<evidence type="ECO:0000256" key="10">
    <source>
        <dbReference type="ARBA" id="ARBA00022989"/>
    </source>
</evidence>
<evidence type="ECO:0000256" key="2">
    <source>
        <dbReference type="ARBA" id="ARBA00004154"/>
    </source>
</evidence>
<dbReference type="EMBL" id="JAAAJA010000187">
    <property type="protein sequence ID" value="KAG0259434.1"/>
    <property type="molecule type" value="Genomic_DNA"/>
</dbReference>
<dbReference type="GO" id="GO:0004506">
    <property type="term" value="F:squalene monooxygenase activity"/>
    <property type="evidence" value="ECO:0007669"/>
    <property type="project" value="UniProtKB-UniRule"/>
</dbReference>
<evidence type="ECO:0000256" key="9">
    <source>
        <dbReference type="ARBA" id="ARBA00022848"/>
    </source>
</evidence>
<feature type="domain" description="Squalene epoxidase" evidence="14">
    <location>
        <begin position="189"/>
        <end position="451"/>
    </location>
</feature>
<dbReference type="PRINTS" id="PR00420">
    <property type="entry name" value="RNGMNOXGNASE"/>
</dbReference>
<protein>
    <recommendedName>
        <fullName evidence="13">Squalene monooxygenase</fullName>
        <ecNumber evidence="13">1.14.14.17</ecNumber>
    </recommendedName>
</protein>
<dbReference type="InterPro" id="IPR040125">
    <property type="entry name" value="Squalene_monox"/>
</dbReference>
<proteinExistence type="inferred from homology"/>
<evidence type="ECO:0000256" key="12">
    <source>
        <dbReference type="ARBA" id="ARBA00023136"/>
    </source>
</evidence>
<evidence type="ECO:0000256" key="6">
    <source>
        <dbReference type="ARBA" id="ARBA00022692"/>
    </source>
</evidence>
<evidence type="ECO:0000256" key="8">
    <source>
        <dbReference type="ARBA" id="ARBA00022827"/>
    </source>
</evidence>
<keyword evidence="16" id="KW-1185">Reference proteome</keyword>
<dbReference type="FunFam" id="3.50.50.60:FF:000166">
    <property type="entry name" value="Squalene monooxygenase Erg1"/>
    <property type="match status" value="1"/>
</dbReference>
<name>A0A9P6U4N4_9FUNG</name>
<dbReference type="AlphaFoldDB" id="A0A9P6U4N4"/>
<dbReference type="PANTHER" id="PTHR10835">
    <property type="entry name" value="SQUALENE MONOOXYGENASE"/>
    <property type="match status" value="1"/>
</dbReference>
<dbReference type="GO" id="GO:0005789">
    <property type="term" value="C:endoplasmic reticulum membrane"/>
    <property type="evidence" value="ECO:0007669"/>
    <property type="project" value="UniProtKB-SubCell"/>
</dbReference>
<dbReference type="GO" id="GO:0050660">
    <property type="term" value="F:flavin adenine dinucleotide binding"/>
    <property type="evidence" value="ECO:0007669"/>
    <property type="project" value="UniProtKB-UniRule"/>
</dbReference>
<keyword evidence="5 13" id="KW-0285">Flavoprotein</keyword>
<comment type="catalytic activity">
    <reaction evidence="13">
        <text>squalene + reduced [NADPH--hemoprotein reductase] + O2 = (S)-2,3-epoxysqualene + oxidized [NADPH--hemoprotein reductase] + H2O + H(+)</text>
        <dbReference type="Rhea" id="RHEA:25282"/>
        <dbReference type="Rhea" id="RHEA-COMP:11964"/>
        <dbReference type="Rhea" id="RHEA-COMP:11965"/>
        <dbReference type="ChEBI" id="CHEBI:15377"/>
        <dbReference type="ChEBI" id="CHEBI:15378"/>
        <dbReference type="ChEBI" id="CHEBI:15379"/>
        <dbReference type="ChEBI" id="CHEBI:15440"/>
        <dbReference type="ChEBI" id="CHEBI:15441"/>
        <dbReference type="ChEBI" id="CHEBI:57618"/>
        <dbReference type="ChEBI" id="CHEBI:58210"/>
        <dbReference type="EC" id="1.14.14.17"/>
    </reaction>
</comment>
<keyword evidence="7 13" id="KW-0256">Endoplasmic reticulum</keyword>
<evidence type="ECO:0000256" key="13">
    <source>
        <dbReference type="RuleBase" id="RU367121"/>
    </source>
</evidence>
<dbReference type="Pfam" id="PF08491">
    <property type="entry name" value="SE"/>
    <property type="match status" value="1"/>
</dbReference>
<evidence type="ECO:0000259" key="14">
    <source>
        <dbReference type="Pfam" id="PF08491"/>
    </source>
</evidence>
<comment type="function">
    <text evidence="13">Catalyzes the stereospecific oxidation of squalene to (S)-2,3-epoxysqualene, and is considered to be a rate-limiting enzyme in steroid biosynthesis.</text>
</comment>
<sequence length="484" mass="52815">MPGNANTPSLATCPVPDHGSSYEIIVVGGGVLGTAFAATFGKQGKRILMIERDLSEPDRIVGELMQPGGYKALKELGLADCLDGIDAVPTYGYGVIQGSEQVHIPYTIDPDTGKPFEGRSFHHGRFIQKLRGAASRTPNVTVVEATVNEILYDEDGVRATGVRCAPKGDSDSSAESVSSSATSTEYRSPIVVIADGCFSKFRKQFLGKEVETASHFVGLVLKNVALPFPNHGHVVLMTPSPVLMYQISPTETRMLIDIPGELPSVSSGALRSYLESTVYPQLPATAQKPFLQALETERLRSMPNSFLPPSTTSELGVIVLGDAMNMRHPLTGGGMTVALNDVVYLRDMLNGDVTTDQEVTMVQMELFFWKRKELTTVINILAQALYTLFSGTNNNLLALRKGCFSYFQMGGECISGPVGLLSGVHRSRTTLAYHFYRVAFHSIWLLFHQAESSAEFPMLLLQTISIFWTACAVFLPLLWTECWA</sequence>
<evidence type="ECO:0000313" key="16">
    <source>
        <dbReference type="Proteomes" id="UP000726737"/>
    </source>
</evidence>
<evidence type="ECO:0000313" key="15">
    <source>
        <dbReference type="EMBL" id="KAG0259434.1"/>
    </source>
</evidence>
<organism evidence="15 16">
    <name type="scientific">Mortierella polycephala</name>
    <dbReference type="NCBI Taxonomy" id="41804"/>
    <lineage>
        <taxon>Eukaryota</taxon>
        <taxon>Fungi</taxon>
        <taxon>Fungi incertae sedis</taxon>
        <taxon>Mucoromycota</taxon>
        <taxon>Mortierellomycotina</taxon>
        <taxon>Mortierellomycetes</taxon>
        <taxon>Mortierellales</taxon>
        <taxon>Mortierellaceae</taxon>
        <taxon>Mortierella</taxon>
    </lineage>
</organism>
<dbReference type="Gene3D" id="3.50.50.60">
    <property type="entry name" value="FAD/NAD(P)-binding domain"/>
    <property type="match status" value="1"/>
</dbReference>
<evidence type="ECO:0000256" key="11">
    <source>
        <dbReference type="ARBA" id="ARBA00023002"/>
    </source>
</evidence>
<evidence type="ECO:0000256" key="7">
    <source>
        <dbReference type="ARBA" id="ARBA00022824"/>
    </source>
</evidence>
<dbReference type="EC" id="1.14.14.17" evidence="13"/>
<dbReference type="SUPFAM" id="SSF51905">
    <property type="entry name" value="FAD/NAD(P)-binding domain"/>
    <property type="match status" value="1"/>
</dbReference>
<evidence type="ECO:0000256" key="3">
    <source>
        <dbReference type="ARBA" id="ARBA00004477"/>
    </source>
</evidence>
<dbReference type="GO" id="GO:0006696">
    <property type="term" value="P:ergosterol biosynthetic process"/>
    <property type="evidence" value="ECO:0007669"/>
    <property type="project" value="TreeGrafter"/>
</dbReference>
<accession>A0A9P6U4N4</accession>
<dbReference type="InterPro" id="IPR013698">
    <property type="entry name" value="Squalene_epoxidase"/>
</dbReference>
<gene>
    <name evidence="15" type="primary">ERG1_1</name>
    <name evidence="15" type="ORF">BG011_002646</name>
</gene>
<dbReference type="PANTHER" id="PTHR10835:SF0">
    <property type="entry name" value="SQUALENE MONOOXYGENASE"/>
    <property type="match status" value="1"/>
</dbReference>
<dbReference type="InterPro" id="IPR036188">
    <property type="entry name" value="FAD/NAD-bd_sf"/>
</dbReference>
<comment type="subcellular location">
    <subcellularLocation>
        <location evidence="3 13">Endoplasmic reticulum membrane</location>
        <topology evidence="3 13">Multi-pass membrane protein</topology>
    </subcellularLocation>
    <subcellularLocation>
        <location evidence="2">Microsome membrane</location>
        <topology evidence="2">Multi-pass membrane protein</topology>
    </subcellularLocation>
</comment>
<evidence type="ECO:0000256" key="5">
    <source>
        <dbReference type="ARBA" id="ARBA00022630"/>
    </source>
</evidence>
<comment type="similarity">
    <text evidence="4 13">Belongs to the squalene monooxygenase family.</text>
</comment>
<dbReference type="OrthoDB" id="1678617at2759"/>
<dbReference type="Proteomes" id="UP000726737">
    <property type="component" value="Unassembled WGS sequence"/>
</dbReference>